<evidence type="ECO:0000313" key="12">
    <source>
        <dbReference type="Proteomes" id="UP000637643"/>
    </source>
</evidence>
<evidence type="ECO:0000256" key="1">
    <source>
        <dbReference type="ARBA" id="ARBA00004496"/>
    </source>
</evidence>
<dbReference type="GO" id="GO:0000160">
    <property type="term" value="P:phosphorelay signal transduction system"/>
    <property type="evidence" value="ECO:0007669"/>
    <property type="project" value="UniProtKB-KW"/>
</dbReference>
<keyword evidence="12" id="KW-1185">Reference proteome</keyword>
<evidence type="ECO:0000313" key="11">
    <source>
        <dbReference type="EMBL" id="GGG07416.1"/>
    </source>
</evidence>
<feature type="domain" description="Response regulatory" evidence="10">
    <location>
        <begin position="3"/>
        <end position="120"/>
    </location>
</feature>
<dbReference type="InterPro" id="IPR018062">
    <property type="entry name" value="HTH_AraC-typ_CS"/>
</dbReference>
<accession>A0A917FWG7</accession>
<evidence type="ECO:0000256" key="6">
    <source>
        <dbReference type="ARBA" id="ARBA00023125"/>
    </source>
</evidence>
<protein>
    <recommendedName>
        <fullName evidence="13">Response regulator</fullName>
    </recommendedName>
</protein>
<keyword evidence="2" id="KW-0963">Cytoplasm</keyword>
<dbReference type="InterPro" id="IPR001789">
    <property type="entry name" value="Sig_transdc_resp-reg_receiver"/>
</dbReference>
<dbReference type="InterPro" id="IPR009057">
    <property type="entry name" value="Homeodomain-like_sf"/>
</dbReference>
<proteinExistence type="predicted"/>
<keyword evidence="6" id="KW-0238">DNA-binding</keyword>
<dbReference type="PANTHER" id="PTHR42713:SF3">
    <property type="entry name" value="TRANSCRIPTIONAL REGULATORY PROTEIN HPTR"/>
    <property type="match status" value="1"/>
</dbReference>
<dbReference type="SUPFAM" id="SSF52172">
    <property type="entry name" value="CheY-like"/>
    <property type="match status" value="1"/>
</dbReference>
<dbReference type="Proteomes" id="UP000637643">
    <property type="component" value="Unassembled WGS sequence"/>
</dbReference>
<dbReference type="PROSITE" id="PS00041">
    <property type="entry name" value="HTH_ARAC_FAMILY_1"/>
    <property type="match status" value="1"/>
</dbReference>
<name>A0A917FWG7_9BACL</name>
<dbReference type="EMBL" id="BMKR01000043">
    <property type="protein sequence ID" value="GGG07416.1"/>
    <property type="molecule type" value="Genomic_DNA"/>
</dbReference>
<dbReference type="SMART" id="SM00342">
    <property type="entry name" value="HTH_ARAC"/>
    <property type="match status" value="1"/>
</dbReference>
<feature type="domain" description="HTH araC/xylS-type" evidence="9">
    <location>
        <begin position="292"/>
        <end position="390"/>
    </location>
</feature>
<sequence>MWNLLVVEDESIVRMGLRYMVNWESQGIHWHAEAAGGEEALLVMAREDIHIVMTDIRMPGMDGLELAKQIKVQYPLVQIIFLSSYDTFTYVREAFKLGAIDYLHKPTMDEHEIVSTLQKVLAQLNVITSAVPPELTGEEKNALYLSLLDRYTFPLSPVIPEFADDAYQKGYELVVFRKRDDAVLGDEDSNHLRFLSLQYLITEFVTKDWGGIVFHRSFREIIWIAPVLPRAEQADKSKYLEILRQKVLELLNVALIFAVSPICMDMTRLPEAYLGALLRFPVHEQSDNLIVRKAKEYIDQHLLEEVTLAKVGEAIHVSPGYLSRIFIKELGENFSDYIIRNKIEHAQKLLRRTNRKVYEIAADIGYTNAHYFSKLFKDRMGVTPLEYRNQ</sequence>
<comment type="caution">
    <text evidence="11">The sequence shown here is derived from an EMBL/GenBank/DDBJ whole genome shotgun (WGS) entry which is preliminary data.</text>
</comment>
<keyword evidence="4" id="KW-0902">Two-component regulatory system</keyword>
<dbReference type="Pfam" id="PF00072">
    <property type="entry name" value="Response_reg"/>
    <property type="match status" value="1"/>
</dbReference>
<comment type="subcellular location">
    <subcellularLocation>
        <location evidence="1">Cytoplasm</location>
    </subcellularLocation>
</comment>
<keyword evidence="3 8" id="KW-0597">Phosphoprotein</keyword>
<evidence type="ECO:0000256" key="2">
    <source>
        <dbReference type="ARBA" id="ARBA00022490"/>
    </source>
</evidence>
<dbReference type="Gene3D" id="3.40.50.2300">
    <property type="match status" value="1"/>
</dbReference>
<dbReference type="CDD" id="cd17536">
    <property type="entry name" value="REC_YesN-like"/>
    <property type="match status" value="1"/>
</dbReference>
<organism evidence="11 12">
    <name type="scientific">Paenibacillus albidus</name>
    <dbReference type="NCBI Taxonomy" id="2041023"/>
    <lineage>
        <taxon>Bacteria</taxon>
        <taxon>Bacillati</taxon>
        <taxon>Bacillota</taxon>
        <taxon>Bacilli</taxon>
        <taxon>Bacillales</taxon>
        <taxon>Paenibacillaceae</taxon>
        <taxon>Paenibacillus</taxon>
    </lineage>
</organism>
<dbReference type="InterPro" id="IPR011006">
    <property type="entry name" value="CheY-like_superfamily"/>
</dbReference>
<reference evidence="11" key="1">
    <citation type="journal article" date="2014" name="Int. J. Syst. Evol. Microbiol.">
        <title>Complete genome sequence of Corynebacterium casei LMG S-19264T (=DSM 44701T), isolated from a smear-ripened cheese.</title>
        <authorList>
            <consortium name="US DOE Joint Genome Institute (JGI-PGF)"/>
            <person name="Walter F."/>
            <person name="Albersmeier A."/>
            <person name="Kalinowski J."/>
            <person name="Ruckert C."/>
        </authorList>
    </citation>
    <scope>NUCLEOTIDE SEQUENCE</scope>
    <source>
        <strain evidence="11">CGMCC 1.16134</strain>
    </source>
</reference>
<dbReference type="Gene3D" id="1.10.10.60">
    <property type="entry name" value="Homeodomain-like"/>
    <property type="match status" value="2"/>
</dbReference>
<dbReference type="SMART" id="SM00448">
    <property type="entry name" value="REC"/>
    <property type="match status" value="1"/>
</dbReference>
<dbReference type="PANTHER" id="PTHR42713">
    <property type="entry name" value="HISTIDINE KINASE-RELATED"/>
    <property type="match status" value="1"/>
</dbReference>
<dbReference type="RefSeq" id="WP_189031359.1">
    <property type="nucleotide sequence ID" value="NZ_BMKR01000043.1"/>
</dbReference>
<keyword evidence="7" id="KW-0804">Transcription</keyword>
<dbReference type="PROSITE" id="PS50110">
    <property type="entry name" value="RESPONSE_REGULATORY"/>
    <property type="match status" value="1"/>
</dbReference>
<dbReference type="InterPro" id="IPR018060">
    <property type="entry name" value="HTH_AraC"/>
</dbReference>
<keyword evidence="5" id="KW-0805">Transcription regulation</keyword>
<dbReference type="InterPro" id="IPR020449">
    <property type="entry name" value="Tscrpt_reg_AraC-type_HTH"/>
</dbReference>
<dbReference type="GO" id="GO:0043565">
    <property type="term" value="F:sequence-specific DNA binding"/>
    <property type="evidence" value="ECO:0007669"/>
    <property type="project" value="InterPro"/>
</dbReference>
<dbReference type="Pfam" id="PF12833">
    <property type="entry name" value="HTH_18"/>
    <property type="match status" value="1"/>
</dbReference>
<evidence type="ECO:0000259" key="10">
    <source>
        <dbReference type="PROSITE" id="PS50110"/>
    </source>
</evidence>
<reference evidence="11" key="2">
    <citation type="submission" date="2020-09" db="EMBL/GenBank/DDBJ databases">
        <authorList>
            <person name="Sun Q."/>
            <person name="Zhou Y."/>
        </authorList>
    </citation>
    <scope>NUCLEOTIDE SEQUENCE</scope>
    <source>
        <strain evidence="11">CGMCC 1.16134</strain>
    </source>
</reference>
<dbReference type="InterPro" id="IPR051552">
    <property type="entry name" value="HptR"/>
</dbReference>
<dbReference type="AlphaFoldDB" id="A0A917FWG7"/>
<dbReference type="SUPFAM" id="SSF46689">
    <property type="entry name" value="Homeodomain-like"/>
    <property type="match status" value="2"/>
</dbReference>
<dbReference type="PRINTS" id="PR00032">
    <property type="entry name" value="HTHARAC"/>
</dbReference>
<evidence type="ECO:0000256" key="7">
    <source>
        <dbReference type="ARBA" id="ARBA00023163"/>
    </source>
</evidence>
<feature type="modified residue" description="4-aspartylphosphate" evidence="8">
    <location>
        <position position="55"/>
    </location>
</feature>
<evidence type="ECO:0000256" key="8">
    <source>
        <dbReference type="PROSITE-ProRule" id="PRU00169"/>
    </source>
</evidence>
<evidence type="ECO:0000256" key="5">
    <source>
        <dbReference type="ARBA" id="ARBA00023015"/>
    </source>
</evidence>
<dbReference type="GO" id="GO:0003700">
    <property type="term" value="F:DNA-binding transcription factor activity"/>
    <property type="evidence" value="ECO:0007669"/>
    <property type="project" value="InterPro"/>
</dbReference>
<evidence type="ECO:0000259" key="9">
    <source>
        <dbReference type="PROSITE" id="PS01124"/>
    </source>
</evidence>
<evidence type="ECO:0000256" key="3">
    <source>
        <dbReference type="ARBA" id="ARBA00022553"/>
    </source>
</evidence>
<evidence type="ECO:0000256" key="4">
    <source>
        <dbReference type="ARBA" id="ARBA00023012"/>
    </source>
</evidence>
<dbReference type="PROSITE" id="PS01124">
    <property type="entry name" value="HTH_ARAC_FAMILY_2"/>
    <property type="match status" value="1"/>
</dbReference>
<evidence type="ECO:0008006" key="13">
    <source>
        <dbReference type="Google" id="ProtNLM"/>
    </source>
</evidence>
<gene>
    <name evidence="11" type="ORF">GCM10010912_60070</name>
</gene>
<dbReference type="GO" id="GO:0005737">
    <property type="term" value="C:cytoplasm"/>
    <property type="evidence" value="ECO:0007669"/>
    <property type="project" value="UniProtKB-SubCell"/>
</dbReference>